<comment type="caution">
    <text evidence="9">The sequence shown here is derived from an EMBL/GenBank/DDBJ whole genome shotgun (WGS) entry which is preliminary data.</text>
</comment>
<feature type="domain" description="PAC" evidence="8">
    <location>
        <begin position="145"/>
        <end position="197"/>
    </location>
</feature>
<evidence type="ECO:0000256" key="5">
    <source>
        <dbReference type="ARBA" id="ARBA00023163"/>
    </source>
</evidence>
<dbReference type="InterPro" id="IPR035965">
    <property type="entry name" value="PAS-like_dom_sf"/>
</dbReference>
<dbReference type="Gene3D" id="3.30.450.20">
    <property type="entry name" value="PAS domain"/>
    <property type="match status" value="1"/>
</dbReference>
<evidence type="ECO:0000256" key="6">
    <source>
        <dbReference type="SAM" id="Coils"/>
    </source>
</evidence>
<keyword evidence="2" id="KW-0067">ATP-binding</keyword>
<dbReference type="InterPro" id="IPR009057">
    <property type="entry name" value="Homeodomain-like_sf"/>
</dbReference>
<dbReference type="SUPFAM" id="SSF46689">
    <property type="entry name" value="Homeodomain-like"/>
    <property type="match status" value="1"/>
</dbReference>
<dbReference type="Gene3D" id="1.10.8.60">
    <property type="match status" value="1"/>
</dbReference>
<dbReference type="SUPFAM" id="SSF55785">
    <property type="entry name" value="PYP-like sensor domain (PAS domain)"/>
    <property type="match status" value="1"/>
</dbReference>
<protein>
    <submittedName>
        <fullName evidence="9">Fis family transcriptional regulator</fullName>
    </submittedName>
</protein>
<sequence>MAKNKERRPLTPAEDLRRLAEERARLKMAAITPSPSLADAQRLVHELEVHQIELEMQNAELLNTRDELEISRNKYSELFDFAPIGYFVLDAQTRIREINQAGAQMLEIERSLLTDKPFSRFIADDEERRKFTDHLKSVRREQGVHRCEIRIRKNDGTLFHGLLQSDAVTNSDCQEGCILISIMDVTDKWQLRMELQKAHDELESAVRERTAELIRSNAQLSLEIEEHKNARASLKGAYTQIKQLSEKLQEENIQLQMDLSRESNFGEIIGHSNAMQYVFFRIEQVAPQDATVLLLGETGTGKGLVARAIHNRSARKTRPMITVNCTALPGNLIESELFGREKGAFTGASARQMGRFELANGGTIFLDEIGEMPQDLQCKLLRVIQDGEFERLGSPHTIKVDVRIIAASNRNLEEEIRAGRFREDLFYRLNVFPITIPPLRQRKEDIPLLVNYFVAKYNKKIGKKIADVSKETLNTLAQYHWPGNVRELESVIERAIITSQGTTLRIQDRLTGLKKPEGEIDIKALADLERDHILKVLQKTNWRIEGEKGAAILLGLNASTLRARMRKFGLRRN</sequence>
<dbReference type="InterPro" id="IPR002078">
    <property type="entry name" value="Sigma_54_int"/>
</dbReference>
<dbReference type="PROSITE" id="PS50113">
    <property type="entry name" value="PAC"/>
    <property type="match status" value="1"/>
</dbReference>
<feature type="coiled-coil region" evidence="6">
    <location>
        <begin position="40"/>
        <end position="78"/>
    </location>
</feature>
<dbReference type="Proteomes" id="UP000035068">
    <property type="component" value="Unassembled WGS sequence"/>
</dbReference>
<organism evidence="9 10">
    <name type="scientific">Geoalkalibacter ferrihydriticus DSM 17813</name>
    <dbReference type="NCBI Taxonomy" id="1121915"/>
    <lineage>
        <taxon>Bacteria</taxon>
        <taxon>Pseudomonadati</taxon>
        <taxon>Thermodesulfobacteriota</taxon>
        <taxon>Desulfuromonadia</taxon>
        <taxon>Desulfuromonadales</taxon>
        <taxon>Geoalkalibacteraceae</taxon>
        <taxon>Geoalkalibacter</taxon>
    </lineage>
</organism>
<dbReference type="InterPro" id="IPR058031">
    <property type="entry name" value="AAA_lid_NorR"/>
</dbReference>
<reference evidence="9 10" key="1">
    <citation type="submission" date="2014-12" db="EMBL/GenBank/DDBJ databases">
        <title>Genomes of Geoalkalibacter ferrihydriticus and Geoalkalibacter subterraneus, two haloalkaliphilic metal-reducing members of the Geobacteraceae.</title>
        <authorList>
            <person name="Badalamenti J.P."/>
            <person name="Torres C.I."/>
            <person name="Krajmalnik-Brown R."/>
            <person name="Bond D.R."/>
        </authorList>
    </citation>
    <scope>NUCLEOTIDE SEQUENCE [LARGE SCALE GENOMIC DNA]</scope>
    <source>
        <strain evidence="9 10">DSM 17813</strain>
    </source>
</reference>
<dbReference type="InterPro" id="IPR025662">
    <property type="entry name" value="Sigma_54_int_dom_ATP-bd_1"/>
</dbReference>
<dbReference type="CDD" id="cd00130">
    <property type="entry name" value="PAS"/>
    <property type="match status" value="1"/>
</dbReference>
<evidence type="ECO:0000313" key="9">
    <source>
        <dbReference type="EMBL" id="KIH76987.1"/>
    </source>
</evidence>
<dbReference type="Pfam" id="PF00158">
    <property type="entry name" value="Sigma54_activat"/>
    <property type="match status" value="1"/>
</dbReference>
<dbReference type="GO" id="GO:0006355">
    <property type="term" value="P:regulation of DNA-templated transcription"/>
    <property type="evidence" value="ECO:0007669"/>
    <property type="project" value="InterPro"/>
</dbReference>
<feature type="domain" description="Sigma-54 factor interaction" evidence="7">
    <location>
        <begin position="268"/>
        <end position="497"/>
    </location>
</feature>
<dbReference type="PROSITE" id="PS00675">
    <property type="entry name" value="SIGMA54_INTERACT_1"/>
    <property type="match status" value="1"/>
</dbReference>
<feature type="coiled-coil region" evidence="6">
    <location>
        <begin position="188"/>
        <end position="258"/>
    </location>
</feature>
<dbReference type="EMBL" id="JWJD01000002">
    <property type="protein sequence ID" value="KIH76987.1"/>
    <property type="molecule type" value="Genomic_DNA"/>
</dbReference>
<dbReference type="SUPFAM" id="SSF52540">
    <property type="entry name" value="P-loop containing nucleoside triphosphate hydrolases"/>
    <property type="match status" value="1"/>
</dbReference>
<keyword evidence="4" id="KW-0238">DNA-binding</keyword>
<keyword evidence="6" id="KW-0175">Coiled coil</keyword>
<dbReference type="SMART" id="SM00091">
    <property type="entry name" value="PAS"/>
    <property type="match status" value="1"/>
</dbReference>
<dbReference type="Pfam" id="PF02954">
    <property type="entry name" value="HTH_8"/>
    <property type="match status" value="1"/>
</dbReference>
<dbReference type="InterPro" id="IPR000014">
    <property type="entry name" value="PAS"/>
</dbReference>
<keyword evidence="1" id="KW-0547">Nucleotide-binding</keyword>
<dbReference type="PANTHER" id="PTHR32071:SF117">
    <property type="entry name" value="PTS-DEPENDENT DIHYDROXYACETONE KINASE OPERON REGULATORY PROTEIN-RELATED"/>
    <property type="match status" value="1"/>
</dbReference>
<name>A0A0C2HW37_9BACT</name>
<evidence type="ECO:0000259" key="7">
    <source>
        <dbReference type="PROSITE" id="PS50045"/>
    </source>
</evidence>
<dbReference type="InterPro" id="IPR000700">
    <property type="entry name" value="PAS-assoc_C"/>
</dbReference>
<gene>
    <name evidence="9" type="ORF">GFER_07925</name>
</gene>
<dbReference type="GO" id="GO:0043565">
    <property type="term" value="F:sequence-specific DNA binding"/>
    <property type="evidence" value="ECO:0007669"/>
    <property type="project" value="InterPro"/>
</dbReference>
<dbReference type="Gene3D" id="1.10.10.60">
    <property type="entry name" value="Homeodomain-like"/>
    <property type="match status" value="1"/>
</dbReference>
<dbReference type="Pfam" id="PF00989">
    <property type="entry name" value="PAS"/>
    <property type="match status" value="1"/>
</dbReference>
<proteinExistence type="predicted"/>
<keyword evidence="10" id="KW-1185">Reference proteome</keyword>
<dbReference type="PANTHER" id="PTHR32071">
    <property type="entry name" value="TRANSCRIPTIONAL REGULATORY PROTEIN"/>
    <property type="match status" value="1"/>
</dbReference>
<evidence type="ECO:0000256" key="3">
    <source>
        <dbReference type="ARBA" id="ARBA00023015"/>
    </source>
</evidence>
<keyword evidence="3" id="KW-0805">Transcription regulation</keyword>
<dbReference type="SMART" id="SM00382">
    <property type="entry name" value="AAA"/>
    <property type="match status" value="1"/>
</dbReference>
<dbReference type="RefSeq" id="WP_040098171.1">
    <property type="nucleotide sequence ID" value="NZ_JWJD01000002.1"/>
</dbReference>
<keyword evidence="5" id="KW-0804">Transcription</keyword>
<dbReference type="InterPro" id="IPR025943">
    <property type="entry name" value="Sigma_54_int_dom_ATP-bd_2"/>
</dbReference>
<dbReference type="AlphaFoldDB" id="A0A0C2HW37"/>
<dbReference type="PROSITE" id="PS00676">
    <property type="entry name" value="SIGMA54_INTERACT_2"/>
    <property type="match status" value="1"/>
</dbReference>
<dbReference type="NCBIfam" id="TIGR00229">
    <property type="entry name" value="sensory_box"/>
    <property type="match status" value="1"/>
</dbReference>
<accession>A0A0C2HW37</accession>
<evidence type="ECO:0000256" key="1">
    <source>
        <dbReference type="ARBA" id="ARBA00022741"/>
    </source>
</evidence>
<dbReference type="InterPro" id="IPR002197">
    <property type="entry name" value="HTH_Fis"/>
</dbReference>
<dbReference type="Pfam" id="PF25601">
    <property type="entry name" value="AAA_lid_14"/>
    <property type="match status" value="1"/>
</dbReference>
<dbReference type="Gene3D" id="3.40.50.300">
    <property type="entry name" value="P-loop containing nucleotide triphosphate hydrolases"/>
    <property type="match status" value="1"/>
</dbReference>
<dbReference type="FunFam" id="3.40.50.300:FF:000006">
    <property type="entry name" value="DNA-binding transcriptional regulator NtrC"/>
    <property type="match status" value="1"/>
</dbReference>
<dbReference type="PROSITE" id="PS50045">
    <property type="entry name" value="SIGMA54_INTERACT_4"/>
    <property type="match status" value="1"/>
</dbReference>
<evidence type="ECO:0000256" key="2">
    <source>
        <dbReference type="ARBA" id="ARBA00022840"/>
    </source>
</evidence>
<dbReference type="GO" id="GO:0005524">
    <property type="term" value="F:ATP binding"/>
    <property type="evidence" value="ECO:0007669"/>
    <property type="project" value="UniProtKB-KW"/>
</dbReference>
<dbReference type="InterPro" id="IPR027417">
    <property type="entry name" value="P-loop_NTPase"/>
</dbReference>
<evidence type="ECO:0000259" key="8">
    <source>
        <dbReference type="PROSITE" id="PS50113"/>
    </source>
</evidence>
<evidence type="ECO:0000313" key="10">
    <source>
        <dbReference type="Proteomes" id="UP000035068"/>
    </source>
</evidence>
<dbReference type="CDD" id="cd00009">
    <property type="entry name" value="AAA"/>
    <property type="match status" value="1"/>
</dbReference>
<dbReference type="InterPro" id="IPR003593">
    <property type="entry name" value="AAA+_ATPase"/>
</dbReference>
<dbReference type="InterPro" id="IPR013767">
    <property type="entry name" value="PAS_fold"/>
</dbReference>
<evidence type="ECO:0000256" key="4">
    <source>
        <dbReference type="ARBA" id="ARBA00023125"/>
    </source>
</evidence>